<dbReference type="AlphaFoldDB" id="A0A8C5TSR2"/>
<reference evidence="6" key="2">
    <citation type="submission" date="2025-09" db="UniProtKB">
        <authorList>
            <consortium name="Ensembl"/>
        </authorList>
    </citation>
    <scope>IDENTIFICATION</scope>
</reference>
<dbReference type="GO" id="GO:0005085">
    <property type="term" value="F:guanyl-nucleotide exchange factor activity"/>
    <property type="evidence" value="ECO:0007669"/>
    <property type="project" value="InterPro"/>
</dbReference>
<evidence type="ECO:0000313" key="6">
    <source>
        <dbReference type="Ensembl" id="ENSMCSP00000011257.1"/>
    </source>
</evidence>
<dbReference type="Ensembl" id="ENSMCST00000011550.1">
    <property type="protein sequence ID" value="ENSMCSP00000011257.1"/>
    <property type="gene ID" value="ENSMCSG00000007736.1"/>
</dbReference>
<dbReference type="GO" id="GO:0016477">
    <property type="term" value="P:cell migration"/>
    <property type="evidence" value="ECO:0007669"/>
    <property type="project" value="TreeGrafter"/>
</dbReference>
<dbReference type="PANTHER" id="PTHR45653">
    <property type="entry name" value="DEDICATOR OF CYTOKINESIS"/>
    <property type="match status" value="1"/>
</dbReference>
<dbReference type="InterPro" id="IPR035892">
    <property type="entry name" value="C2_domain_sf"/>
</dbReference>
<protein>
    <recommendedName>
        <fullName evidence="5">C2 DOCK-type domain-containing protein</fullName>
    </recommendedName>
</protein>
<comment type="subcellular location">
    <subcellularLocation>
        <location evidence="1">Cytoplasm</location>
    </subcellularLocation>
</comment>
<dbReference type="PROSITE" id="PS51650">
    <property type="entry name" value="C2_DOCK"/>
    <property type="match status" value="1"/>
</dbReference>
<evidence type="ECO:0000256" key="2">
    <source>
        <dbReference type="ARBA" id="ARBA00022490"/>
    </source>
</evidence>
<dbReference type="GO" id="GO:0031267">
    <property type="term" value="F:small GTPase binding"/>
    <property type="evidence" value="ECO:0007669"/>
    <property type="project" value="TreeGrafter"/>
</dbReference>
<dbReference type="FunFam" id="2.60.40.150:FF:000044">
    <property type="entry name" value="dedicator of cytokinesis protein 1"/>
    <property type="match status" value="1"/>
</dbReference>
<reference evidence="6" key="1">
    <citation type="submission" date="2025-08" db="UniProtKB">
        <authorList>
            <consortium name="Ensembl"/>
        </authorList>
    </citation>
    <scope>IDENTIFICATION</scope>
</reference>
<dbReference type="InterPro" id="IPR042455">
    <property type="entry name" value="DOCK_N_sub1"/>
</dbReference>
<name>A0A8C5TSR2_9PASS</name>
<dbReference type="InterPro" id="IPR026791">
    <property type="entry name" value="DOCK"/>
</dbReference>
<dbReference type="Gene3D" id="1.20.1270.350">
    <property type="entry name" value="Dedicator of cytokinesis N-terminal subdomain"/>
    <property type="match status" value="1"/>
</dbReference>
<dbReference type="PANTHER" id="PTHR45653:SF6">
    <property type="entry name" value="DEDICATOR OF CYTOKINESIS PROTEIN 2"/>
    <property type="match status" value="1"/>
</dbReference>
<accession>A0A8C5TSR2</accession>
<dbReference type="Pfam" id="PF14429">
    <property type="entry name" value="DOCK-C2"/>
    <property type="match status" value="1"/>
</dbReference>
<dbReference type="GO" id="GO:0007520">
    <property type="term" value="P:myoblast fusion"/>
    <property type="evidence" value="ECO:0007669"/>
    <property type="project" value="TreeGrafter"/>
</dbReference>
<dbReference type="GO" id="GO:0005737">
    <property type="term" value="C:cytoplasm"/>
    <property type="evidence" value="ECO:0007669"/>
    <property type="project" value="UniProtKB-SubCell"/>
</dbReference>
<organism evidence="6 7">
    <name type="scientific">Malurus cyaneus samueli</name>
    <dbReference type="NCBI Taxonomy" id="2593467"/>
    <lineage>
        <taxon>Eukaryota</taxon>
        <taxon>Metazoa</taxon>
        <taxon>Chordata</taxon>
        <taxon>Craniata</taxon>
        <taxon>Vertebrata</taxon>
        <taxon>Euteleostomi</taxon>
        <taxon>Archelosauria</taxon>
        <taxon>Archosauria</taxon>
        <taxon>Dinosauria</taxon>
        <taxon>Saurischia</taxon>
        <taxon>Theropoda</taxon>
        <taxon>Coelurosauria</taxon>
        <taxon>Aves</taxon>
        <taxon>Neognathae</taxon>
        <taxon>Neoaves</taxon>
        <taxon>Telluraves</taxon>
        <taxon>Australaves</taxon>
        <taxon>Passeriformes</taxon>
        <taxon>Meliphagoidea</taxon>
        <taxon>Maluridae</taxon>
        <taxon>Malurus</taxon>
    </lineage>
</organism>
<proteinExistence type="inferred from homology"/>
<keyword evidence="7" id="KW-1185">Reference proteome</keyword>
<feature type="region of interest" description="Disordered" evidence="4">
    <location>
        <begin position="1"/>
        <end position="21"/>
    </location>
</feature>
<evidence type="ECO:0000256" key="3">
    <source>
        <dbReference type="PROSITE-ProRule" id="PRU00983"/>
    </source>
</evidence>
<feature type="domain" description="C2 DOCK-type" evidence="5">
    <location>
        <begin position="408"/>
        <end position="594"/>
    </location>
</feature>
<evidence type="ECO:0000259" key="5">
    <source>
        <dbReference type="PROSITE" id="PS51650"/>
    </source>
</evidence>
<evidence type="ECO:0000313" key="7">
    <source>
        <dbReference type="Proteomes" id="UP000694560"/>
    </source>
</evidence>
<dbReference type="GO" id="GO:0007264">
    <property type="term" value="P:small GTPase-mediated signal transduction"/>
    <property type="evidence" value="ECO:0007669"/>
    <property type="project" value="InterPro"/>
</dbReference>
<dbReference type="InterPro" id="IPR032376">
    <property type="entry name" value="DOCK_N"/>
</dbReference>
<comment type="similarity">
    <text evidence="3">Belongs to the DOCK family.</text>
</comment>
<dbReference type="Proteomes" id="UP000694560">
    <property type="component" value="Unplaced"/>
</dbReference>
<dbReference type="Pfam" id="PF16172">
    <property type="entry name" value="DOCK_N"/>
    <property type="match status" value="1"/>
</dbReference>
<sequence length="653" mass="72864">GCWGSGTQSQPSPPSRVGFPRTKEHHLPLQIGEMVHILQASEGAVGSVSCPAWGPRGAGGALQVPCLPQAEESVVPAEMPMVQEITTTLRELATIWKQVKRMMQELMEQRSQLLSGTLPKDQLLRLRKEVTGKMDYGNKILALDLVVRDEDENILDPDRTSVISLFQAHRRAAQTLSRRIQEETGLCQGLNHLPRAPGHGAHGAASPSHNLYLCVRNFVCHIGEEAQLFMALYDPGEHENYVIRWASTGVPQDIELLNNLKVVFTDLGSTDLQRERLFLVCQIIRVGRMDLRDSHSRKLSTGLRRPFGISVMDITDITKGTCDSDEDKQHFIPVHLICRAPWSPWAIPALAVTPQKIPVVPTGLWVSLKMLWGDLSQVRKDHPHLVDRGTAVARKLGYPEVIMPGDVRNDIYLTLVQGEFDKGNKKTQKNVEVTVCVCDEAGNVVQNVIHAGAGDSPTSHYRSVVYYQQRHQRWMETLKIAVPIEDVHRTHLRFTFRHRSSSDSKDRSERIFSMAFIRLMRPDGTTLRDGEHDLVLYKGDNKKLEDAGVYLSLPSERSLSESKLLSGSSFRVSSSTPALAVSGRDSFQISTLVCSTKLTQNGEFWLPTAGHAGLCSLPGVRDEAAPLIPILRHNFISHSHDLFKVCALWGFQR</sequence>
<evidence type="ECO:0000256" key="1">
    <source>
        <dbReference type="ARBA" id="ARBA00004496"/>
    </source>
</evidence>
<dbReference type="Gene3D" id="2.60.40.150">
    <property type="entry name" value="C2 domain"/>
    <property type="match status" value="1"/>
</dbReference>
<evidence type="ECO:0000256" key="4">
    <source>
        <dbReference type="SAM" id="MobiDB-lite"/>
    </source>
</evidence>
<dbReference type="InterPro" id="IPR027007">
    <property type="entry name" value="C2_DOCK-type_domain"/>
</dbReference>
<dbReference type="GO" id="GO:0005886">
    <property type="term" value="C:plasma membrane"/>
    <property type="evidence" value="ECO:0007669"/>
    <property type="project" value="TreeGrafter"/>
</dbReference>
<keyword evidence="2" id="KW-0963">Cytoplasm</keyword>